<feature type="transmembrane region" description="Helical" evidence="3">
    <location>
        <begin position="6"/>
        <end position="26"/>
    </location>
</feature>
<protein>
    <recommendedName>
        <fullName evidence="6">Glycoside hydrolase family 12 protein</fullName>
    </recommendedName>
</protein>
<dbReference type="InterPro" id="IPR013320">
    <property type="entry name" value="ConA-like_dom_sf"/>
</dbReference>
<evidence type="ECO:0008006" key="6">
    <source>
        <dbReference type="Google" id="ProtNLM"/>
    </source>
</evidence>
<keyword evidence="2" id="KW-0378">Hydrolase</keyword>
<dbReference type="OrthoDB" id="89349at2759"/>
<gene>
    <name evidence="4" type="ORF">G7Z17_g4479</name>
</gene>
<keyword evidence="3" id="KW-1133">Transmembrane helix</keyword>
<keyword evidence="2" id="KW-0624">Polysaccharide degradation</keyword>
<organism evidence="4 5">
    <name type="scientific">Cylindrodendrum hubeiense</name>
    <dbReference type="NCBI Taxonomy" id="595255"/>
    <lineage>
        <taxon>Eukaryota</taxon>
        <taxon>Fungi</taxon>
        <taxon>Dikarya</taxon>
        <taxon>Ascomycota</taxon>
        <taxon>Pezizomycotina</taxon>
        <taxon>Sordariomycetes</taxon>
        <taxon>Hypocreomycetidae</taxon>
        <taxon>Hypocreales</taxon>
        <taxon>Nectriaceae</taxon>
        <taxon>Cylindrodendrum</taxon>
    </lineage>
</organism>
<evidence type="ECO:0000313" key="5">
    <source>
        <dbReference type="Proteomes" id="UP000722485"/>
    </source>
</evidence>
<dbReference type="SUPFAM" id="SSF49899">
    <property type="entry name" value="Concanavalin A-like lectins/glucanases"/>
    <property type="match status" value="1"/>
</dbReference>
<dbReference type="Gene3D" id="2.60.120.180">
    <property type="match status" value="1"/>
</dbReference>
<accession>A0A9P5LIW5</accession>
<reference evidence="4" key="1">
    <citation type="submission" date="2020-03" db="EMBL/GenBank/DDBJ databases">
        <title>Draft Genome Sequence of Cylindrodendrum hubeiense.</title>
        <authorList>
            <person name="Buettner E."/>
            <person name="Kellner H."/>
        </authorList>
    </citation>
    <scope>NUCLEOTIDE SEQUENCE</scope>
    <source>
        <strain evidence="4">IHI 201604</strain>
    </source>
</reference>
<dbReference type="InterPro" id="IPR013319">
    <property type="entry name" value="GH11/12"/>
</dbReference>
<evidence type="ECO:0000256" key="3">
    <source>
        <dbReference type="SAM" id="Phobius"/>
    </source>
</evidence>
<keyword evidence="2" id="KW-0119">Carbohydrate metabolism</keyword>
<dbReference type="GO" id="GO:0000272">
    <property type="term" value="P:polysaccharide catabolic process"/>
    <property type="evidence" value="ECO:0007669"/>
    <property type="project" value="UniProtKB-KW"/>
</dbReference>
<evidence type="ECO:0000313" key="4">
    <source>
        <dbReference type="EMBL" id="KAF7552231.1"/>
    </source>
</evidence>
<dbReference type="InterPro" id="IPR002594">
    <property type="entry name" value="GH12"/>
</dbReference>
<evidence type="ECO:0000256" key="2">
    <source>
        <dbReference type="RuleBase" id="RU361163"/>
    </source>
</evidence>
<comment type="similarity">
    <text evidence="1 2">Belongs to the glycosyl hydrolase 12 (cellulase H) family.</text>
</comment>
<dbReference type="PANTHER" id="PTHR34002:SF9">
    <property type="entry name" value="XYLOGLUCAN-SPECIFIC ENDO-BETA-1,4-GLUCANASE A"/>
    <property type="match status" value="1"/>
</dbReference>
<proteinExistence type="inferred from homology"/>
<dbReference type="EMBL" id="JAANBB010000064">
    <property type="protein sequence ID" value="KAF7552231.1"/>
    <property type="molecule type" value="Genomic_DNA"/>
</dbReference>
<keyword evidence="5" id="KW-1185">Reference proteome</keyword>
<dbReference type="Pfam" id="PF01670">
    <property type="entry name" value="Glyco_hydro_12"/>
    <property type="match status" value="1"/>
</dbReference>
<comment type="caution">
    <text evidence="4">The sequence shown here is derived from an EMBL/GenBank/DDBJ whole genome shotgun (WGS) entry which is preliminary data.</text>
</comment>
<dbReference type="Proteomes" id="UP000722485">
    <property type="component" value="Unassembled WGS sequence"/>
</dbReference>
<keyword evidence="3" id="KW-0812">Transmembrane</keyword>
<dbReference type="AlphaFoldDB" id="A0A9P5LIW5"/>
<name>A0A9P5LIW5_9HYPO</name>
<keyword evidence="2" id="KW-0326">Glycosidase</keyword>
<dbReference type="GO" id="GO:0008810">
    <property type="term" value="F:cellulase activity"/>
    <property type="evidence" value="ECO:0007669"/>
    <property type="project" value="InterPro"/>
</dbReference>
<evidence type="ECO:0000256" key="1">
    <source>
        <dbReference type="ARBA" id="ARBA00005519"/>
    </source>
</evidence>
<sequence>MGLRFLVNFVLLALPIGITLGVLLGLQQHRDATGQGPIFGGDDDTGGGSTPDNDDVLKVQNCDKSFGIHPESKGQNYTLNPNQWGWDGKQGGLCLDVWTNNNKTYATDTSAPEWQVTWQYDQGDVDAPVHAFPNIKVEDVFPLQIKDISNIAIDFDWTYGVGDNASTTTDDTKLKAVTLNANVAMDMFLDSNKTQAASSTNATHELMVWFAALGTATQPLGMTKDTVTVYSAKNVTIDGVKFGLYFDENSSGQFVITWMAFEVVDTFTGDLYPLVEEVMTLGKSGKTAYAKFPSDTDYIGYMSWGTEAYYSAKNVTFNVASLSIDVKSS</sequence>
<dbReference type="PANTHER" id="PTHR34002">
    <property type="entry name" value="BLR1656 PROTEIN"/>
    <property type="match status" value="1"/>
</dbReference>
<keyword evidence="3" id="KW-0472">Membrane</keyword>